<dbReference type="AlphaFoldDB" id="A0A2N4YPU9"/>
<evidence type="ECO:0000313" key="1">
    <source>
        <dbReference type="EMBL" id="GKJ88375.1"/>
    </source>
</evidence>
<accession>A0A2N4YPU9</accession>
<evidence type="ECO:0000313" key="6">
    <source>
        <dbReference type="Proteomes" id="UP000516181"/>
    </source>
</evidence>
<dbReference type="Proteomes" id="UP000234412">
    <property type="component" value="Unassembled WGS sequence"/>
</dbReference>
<reference evidence="3 5" key="2">
    <citation type="submission" date="2018-01" db="EMBL/GenBank/DDBJ databases">
        <title>Genomic study of Klebsiella pneumoniae.</title>
        <authorList>
            <person name="Yang Y."/>
            <person name="Bicalho R."/>
        </authorList>
    </citation>
    <scope>NUCLEOTIDE SEQUENCE [LARGE SCALE GENOMIC DNA]</scope>
    <source>
        <strain evidence="3 5">A8</strain>
    </source>
</reference>
<dbReference type="Proteomes" id="UP001060507">
    <property type="component" value="Unassembled WGS sequence"/>
</dbReference>
<reference evidence="4 6" key="3">
    <citation type="submission" date="2020-08" db="EMBL/GenBank/DDBJ databases">
        <title>Complete genome sequence of Klebsiella pneumoniae KP2757.</title>
        <authorList>
            <person name="Zhang X."/>
        </authorList>
    </citation>
    <scope>NUCLEOTIDE SEQUENCE [LARGE SCALE GENOMIC DNA]</scope>
    <source>
        <strain evidence="4 6">KP2757</strain>
    </source>
</reference>
<reference evidence="2" key="6">
    <citation type="submission" date="2024-01" db="EMBL/GenBank/DDBJ databases">
        <authorList>
            <person name="Macesic N."/>
        </authorList>
    </citation>
    <scope>NUCLEOTIDE SEQUENCE</scope>
    <source>
        <strain evidence="2">CPO071</strain>
    </source>
</reference>
<dbReference type="EMBL" id="BQTA01000002">
    <property type="protein sequence ID" value="GKJ88375.1"/>
    <property type="molecule type" value="Genomic_DNA"/>
</dbReference>
<reference evidence="1" key="4">
    <citation type="journal article" date="2022" name="J. Appl. Microbiol.">
        <title>PCR-based ORF typing of Klebsiella pneumoniae for rapid identification of global clones and transmission events.</title>
        <authorList>
            <person name="Nonogaki R."/>
            <person name="Iijima A."/>
            <person name="Kawamura K."/>
            <person name="Kayama S."/>
            <person name="Sugai M."/>
            <person name="Yagi T."/>
            <person name="Arakawa Y."/>
            <person name="Doi Y."/>
            <person name="Suzuki M."/>
        </authorList>
    </citation>
    <scope>NUCLEOTIDE SEQUENCE</scope>
    <source>
        <strain evidence="1">NUKP-37</strain>
    </source>
</reference>
<dbReference type="Proteomes" id="UP000516181">
    <property type="component" value="Chromosome"/>
</dbReference>
<evidence type="ECO:0000313" key="3">
    <source>
        <dbReference type="EMBL" id="PLM81646.1"/>
    </source>
</evidence>
<evidence type="ECO:0000313" key="5">
    <source>
        <dbReference type="Proteomes" id="UP000234412"/>
    </source>
</evidence>
<dbReference type="Proteomes" id="UP001176846">
    <property type="component" value="Unassembled WGS sequence"/>
</dbReference>
<name>A0A2N4YPU9_KLEVA</name>
<dbReference type="KEGG" id="kpk:A593_23760"/>
<evidence type="ECO:0000313" key="4">
    <source>
        <dbReference type="EMBL" id="QNP27144.1"/>
    </source>
</evidence>
<gene>
    <name evidence="3" type="ORF">CWN47_35280</name>
    <name evidence="4" type="ORF">IAP99_12770</name>
    <name evidence="1" type="ORF">NUKP37_11660</name>
    <name evidence="2" type="ORF">QAB22_013035</name>
</gene>
<sequence>MFTPEFINEERGEFLLVANHALASPESIKLSIAYNIARISWGLSQLPPHIQTCRVVYDIRGQSIPDQVQAQIRQALEQIAMVEFKS</sequence>
<protein>
    <submittedName>
        <fullName evidence="3">Uncharacterized protein</fullName>
    </submittedName>
</protein>
<reference evidence="3 5" key="1">
    <citation type="submission" date="2017-11" db="EMBL/GenBank/DDBJ databases">
        <authorList>
            <person name="Han C.G."/>
        </authorList>
    </citation>
    <scope>NUCLEOTIDE SEQUENCE [LARGE SCALE GENOMIC DNA]</scope>
    <source>
        <strain evidence="3 5">A8</strain>
    </source>
</reference>
<dbReference type="OMA" id="NIARISW"/>
<dbReference type="EMBL" id="PIDP01002257">
    <property type="protein sequence ID" value="PLM81646.1"/>
    <property type="molecule type" value="Genomic_DNA"/>
</dbReference>
<evidence type="ECO:0000313" key="2">
    <source>
        <dbReference type="EMBL" id="MEC6057446.1"/>
    </source>
</evidence>
<dbReference type="EMBL" id="JARTTN020000001">
    <property type="protein sequence ID" value="MEC6057446.1"/>
    <property type="molecule type" value="Genomic_DNA"/>
</dbReference>
<dbReference type="EMBL" id="CP060807">
    <property type="protein sequence ID" value="QNP27144.1"/>
    <property type="molecule type" value="Genomic_DNA"/>
</dbReference>
<accession>A0A3P4IKL0</accession>
<proteinExistence type="predicted"/>
<organism evidence="3 5">
    <name type="scientific">Klebsiella variicola</name>
    <dbReference type="NCBI Taxonomy" id="244366"/>
    <lineage>
        <taxon>Bacteria</taxon>
        <taxon>Pseudomonadati</taxon>
        <taxon>Pseudomonadota</taxon>
        <taxon>Gammaproteobacteria</taxon>
        <taxon>Enterobacterales</taxon>
        <taxon>Enterobacteriaceae</taxon>
        <taxon>Klebsiella/Raoultella group</taxon>
        <taxon>Klebsiella</taxon>
        <taxon>Klebsiella pneumoniae complex</taxon>
    </lineage>
</organism>
<reference evidence="2" key="5">
    <citation type="journal article" date="2023" name="Nat. Commun.">
        <title>Genomic dissection of endemic carbapenem resistance reveals metallo-beta-lactamase dissemination through clonal, plasmid and integron transfer.</title>
        <authorList>
            <person name="Macesic N."/>
            <person name="Hawkey J."/>
            <person name="Vezina B."/>
            <person name="Wisniewski J.A."/>
            <person name="Cottingham H."/>
            <person name="Blakeway L.V."/>
            <person name="Harshegyi T."/>
            <person name="Pragastis K."/>
            <person name="Badoordeen G.Z."/>
            <person name="Dennison A."/>
            <person name="Spelman D.W."/>
            <person name="Jenney A.W.J."/>
            <person name="Peleg A.Y."/>
        </authorList>
    </citation>
    <scope>NUCLEOTIDE SEQUENCE</scope>
    <source>
        <strain evidence="2">CPO071</strain>
    </source>
</reference>
<dbReference type="RefSeq" id="WP_012968162.1">
    <property type="nucleotide sequence ID" value="NZ_BIJN01000001.1"/>
</dbReference>